<sequence>MDHYARRLRSKTTAEYRIDQNYRIIVLEGRLYSRSISYSRFMNHRDVAKAFRTMAPNLEKPDVVLSSYPTEELCRAILDYCEPRNIPVAIDVRDFWPDIFSELLPEPFRFTGDLIFSPFRHAARSTVRRAAALSGMTQSALNWALSLAGRQQSNADFWFPFSYKAQQRGGAQEHDGVRLCFIGTLSHRSNLEIVVDAMRLLSGRNVKAHLDICGTGEASDSLKARASGLTNVTFHGWLSASELSDIMKASDLGVLPYDRPDFHLSIPNKFVEYLAGGLGVLSCTEGEVHRLIDERDCGVWVEPSATNIAAVVSQVGTERLTGIRRNAAELFANTFEEDRVFQRALNGLENLVISKDASER</sequence>
<dbReference type="PANTHER" id="PTHR45947:SF3">
    <property type="entry name" value="SULFOQUINOVOSYL TRANSFERASE SQD2"/>
    <property type="match status" value="1"/>
</dbReference>
<dbReference type="PANTHER" id="PTHR45947">
    <property type="entry name" value="SULFOQUINOVOSYL TRANSFERASE SQD2"/>
    <property type="match status" value="1"/>
</dbReference>
<protein>
    <submittedName>
        <fullName evidence="1">Glycosyltransferase involved in cell wall biosynthesis</fullName>
    </submittedName>
</protein>
<comment type="caution">
    <text evidence="1">The sequence shown here is derived from an EMBL/GenBank/DDBJ whole genome shotgun (WGS) entry which is preliminary data.</text>
</comment>
<dbReference type="InterPro" id="IPR050194">
    <property type="entry name" value="Glycosyltransferase_grp1"/>
</dbReference>
<name>A0ABV2J2U9_9HYPH</name>
<dbReference type="RefSeq" id="WP_354557539.1">
    <property type="nucleotide sequence ID" value="NZ_JBEPMB010000006.1"/>
</dbReference>
<reference evidence="1 2" key="1">
    <citation type="submission" date="2024-06" db="EMBL/GenBank/DDBJ databases">
        <title>Genomic Encyclopedia of Type Strains, Phase IV (KMG-IV): sequencing the most valuable type-strain genomes for metagenomic binning, comparative biology and taxonomic classification.</title>
        <authorList>
            <person name="Goeker M."/>
        </authorList>
    </citation>
    <scope>NUCLEOTIDE SEQUENCE [LARGE SCALE GENOMIC DNA]</scope>
    <source>
        <strain evidence="1 2">DSM 29780</strain>
    </source>
</reference>
<accession>A0ABV2J2U9</accession>
<proteinExistence type="predicted"/>
<dbReference type="Pfam" id="PF13692">
    <property type="entry name" value="Glyco_trans_1_4"/>
    <property type="match status" value="1"/>
</dbReference>
<evidence type="ECO:0000313" key="2">
    <source>
        <dbReference type="Proteomes" id="UP001549047"/>
    </source>
</evidence>
<dbReference type="Proteomes" id="UP001549047">
    <property type="component" value="Unassembled WGS sequence"/>
</dbReference>
<gene>
    <name evidence="1" type="ORF">ABID16_003389</name>
</gene>
<evidence type="ECO:0000313" key="1">
    <source>
        <dbReference type="EMBL" id="MET3615046.1"/>
    </source>
</evidence>
<dbReference type="EMBL" id="JBEPMB010000006">
    <property type="protein sequence ID" value="MET3615046.1"/>
    <property type="molecule type" value="Genomic_DNA"/>
</dbReference>
<dbReference type="Gene3D" id="3.40.50.2000">
    <property type="entry name" value="Glycogen Phosphorylase B"/>
    <property type="match status" value="1"/>
</dbReference>
<dbReference type="SUPFAM" id="SSF53756">
    <property type="entry name" value="UDP-Glycosyltransferase/glycogen phosphorylase"/>
    <property type="match status" value="1"/>
</dbReference>
<organism evidence="1 2">
    <name type="scientific">Rhizobium aquaticum</name>
    <dbReference type="NCBI Taxonomy" id="1549636"/>
    <lineage>
        <taxon>Bacteria</taxon>
        <taxon>Pseudomonadati</taxon>
        <taxon>Pseudomonadota</taxon>
        <taxon>Alphaproteobacteria</taxon>
        <taxon>Hyphomicrobiales</taxon>
        <taxon>Rhizobiaceae</taxon>
        <taxon>Rhizobium/Agrobacterium group</taxon>
        <taxon>Rhizobium</taxon>
    </lineage>
</organism>
<keyword evidence="2" id="KW-1185">Reference proteome</keyword>